<sequence>MAELDYTVATDKPVDEAIQALQSALAERKFSALWHLHVNEKLREKGFHLEPDFHIFEVCNPAKAKQALETDQKVGYLLPCKIVVYSDRNDGNRTKIGLLRPQTLIGLLDDERFRDLANEVEQELRAVVDAAAR</sequence>
<dbReference type="eggNOG" id="COG3439">
    <property type="taxonomic scope" value="Bacteria"/>
</dbReference>
<dbReference type="Proteomes" id="UP000008915">
    <property type="component" value="Chromosome"/>
</dbReference>
<name>E6SM44_THEM7</name>
<dbReference type="PANTHER" id="PTHR38342:SF1">
    <property type="entry name" value="SLR5037 PROTEIN"/>
    <property type="match status" value="1"/>
</dbReference>
<dbReference type="CDD" id="cd14797">
    <property type="entry name" value="DUF302"/>
    <property type="match status" value="1"/>
</dbReference>
<dbReference type="Pfam" id="PF03625">
    <property type="entry name" value="DUF302"/>
    <property type="match status" value="1"/>
</dbReference>
<dbReference type="STRING" id="644966.Tmar_0249"/>
<proteinExistence type="predicted"/>
<keyword evidence="3" id="KW-1185">Reference proteome</keyword>
<dbReference type="InterPro" id="IPR035923">
    <property type="entry name" value="TT1751-like_sf"/>
</dbReference>
<dbReference type="KEGG" id="tmr:Tmar_0249"/>
<organism evidence="2 3">
    <name type="scientific">Thermaerobacter marianensis (strain ATCC 700841 / DSM 12885 / JCM 10246 / 7p75a)</name>
    <dbReference type="NCBI Taxonomy" id="644966"/>
    <lineage>
        <taxon>Bacteria</taxon>
        <taxon>Bacillati</taxon>
        <taxon>Bacillota</taxon>
        <taxon>Clostridia</taxon>
        <taxon>Eubacteriales</taxon>
        <taxon>Clostridiales Family XVII. Incertae Sedis</taxon>
        <taxon>Thermaerobacter</taxon>
    </lineage>
</organism>
<dbReference type="Gene3D" id="3.30.310.70">
    <property type="entry name" value="TT1751-like domain"/>
    <property type="match status" value="1"/>
</dbReference>
<dbReference type="PANTHER" id="PTHR38342">
    <property type="entry name" value="SLR5037 PROTEIN"/>
    <property type="match status" value="1"/>
</dbReference>
<dbReference type="InterPro" id="IPR016796">
    <property type="entry name" value="UCP021774"/>
</dbReference>
<evidence type="ECO:0000313" key="3">
    <source>
        <dbReference type="Proteomes" id="UP000008915"/>
    </source>
</evidence>
<dbReference type="SUPFAM" id="SSF103247">
    <property type="entry name" value="TT1751-like"/>
    <property type="match status" value="1"/>
</dbReference>
<dbReference type="EMBL" id="CP002344">
    <property type="protein sequence ID" value="ADU50374.1"/>
    <property type="molecule type" value="Genomic_DNA"/>
</dbReference>
<dbReference type="RefSeq" id="WP_013494679.1">
    <property type="nucleotide sequence ID" value="NC_014831.1"/>
</dbReference>
<evidence type="ECO:0000313" key="2">
    <source>
        <dbReference type="EMBL" id="ADU50374.1"/>
    </source>
</evidence>
<dbReference type="AlphaFoldDB" id="E6SM44"/>
<protein>
    <recommendedName>
        <fullName evidence="1">DUF302 domain-containing protein</fullName>
    </recommendedName>
</protein>
<dbReference type="InterPro" id="IPR005180">
    <property type="entry name" value="DUF302"/>
</dbReference>
<dbReference type="HOGENOM" id="CLU_126998_2_0_9"/>
<accession>E6SM44</accession>
<gene>
    <name evidence="2" type="ordered locus">Tmar_0249</name>
</gene>
<reference evidence="3" key="2">
    <citation type="journal article" date="2010" name="Stand. Genomic Sci.">
        <title>Complete genome sequence of Thermaerobacter marianensis type strain (7p75aT).</title>
        <authorList>
            <person name="Han C."/>
            <person name="Gu W."/>
            <person name="Zhang X."/>
            <person name="Lapidus A."/>
            <person name="Nolan M."/>
            <person name="Copeland A."/>
            <person name="Lucas S."/>
            <person name="Glavina Del Rio T."/>
            <person name="Tice H."/>
            <person name="Cheng J."/>
            <person name="Tapia R."/>
            <person name="Goodwin L."/>
            <person name="Pitluck S."/>
            <person name="Pagani I."/>
            <person name="Ivanova N."/>
            <person name="Mavromatis K."/>
            <person name="Mikhailova N."/>
            <person name="Pati A."/>
            <person name="Chen A."/>
            <person name="Palaniappan K."/>
            <person name="Land M."/>
            <person name="Hauser L."/>
            <person name="Chang Y."/>
            <person name="Jeffries C."/>
            <person name="Schneider S."/>
            <person name="Rohde M."/>
            <person name="Goker M."/>
            <person name="Pukall R."/>
            <person name="Woyke T."/>
            <person name="Bristow J."/>
            <person name="Eisen J."/>
            <person name="Markowitz V."/>
            <person name="Hugenholtz P."/>
            <person name="Kyrpides N."/>
            <person name="Klenk H."/>
            <person name="Detter J."/>
        </authorList>
    </citation>
    <scope>NUCLEOTIDE SEQUENCE [LARGE SCALE GENOMIC DNA]</scope>
    <source>
        <strain evidence="3">ATCC 700841 / DSM 12885 / JCM 10246 / 7p75a</strain>
    </source>
</reference>
<reference evidence="2 3" key="1">
    <citation type="journal article" date="2010" name="Stand. Genomic Sci.">
        <title>Complete genome sequence of Thermaerobacter marianensis type strain (7p75a).</title>
        <authorList>
            <person name="Han C."/>
            <person name="Gu W."/>
            <person name="Zhang X."/>
            <person name="Lapidus A."/>
            <person name="Nolan M."/>
            <person name="Copeland A."/>
            <person name="Lucas S."/>
            <person name="Del Rio T.G."/>
            <person name="Tice H."/>
            <person name="Cheng J.F."/>
            <person name="Tapia R."/>
            <person name="Goodwin L."/>
            <person name="Pitluck S."/>
            <person name="Pagani I."/>
            <person name="Ivanova N."/>
            <person name="Mavromatis K."/>
            <person name="Mikhailova N."/>
            <person name="Pati A."/>
            <person name="Chen A."/>
            <person name="Palaniappan K."/>
            <person name="Land M."/>
            <person name="Hauser L."/>
            <person name="Chang Y.J."/>
            <person name="Jeffries C.D."/>
            <person name="Schneider S."/>
            <person name="Rohde M."/>
            <person name="Goker M."/>
            <person name="Pukall R."/>
            <person name="Woyke T."/>
            <person name="Bristow J."/>
            <person name="Eisen J.A."/>
            <person name="Markowitz V."/>
            <person name="Hugenholtz P."/>
            <person name="Kyrpides N.C."/>
            <person name="Klenk H.P."/>
            <person name="Detter J.C."/>
        </authorList>
    </citation>
    <scope>NUCLEOTIDE SEQUENCE [LARGE SCALE GENOMIC DNA]</scope>
    <source>
        <strain evidence="3">ATCC 700841 / DSM 12885 / JCM 10246 / 7p75a</strain>
    </source>
</reference>
<dbReference type="PIRSF" id="PIRSF021774">
    <property type="entry name" value="UCP021774"/>
    <property type="match status" value="1"/>
</dbReference>
<feature type="domain" description="DUF302" evidence="1">
    <location>
        <begin position="37"/>
        <end position="101"/>
    </location>
</feature>
<dbReference type="OrthoDB" id="9791067at2"/>
<evidence type="ECO:0000259" key="1">
    <source>
        <dbReference type="Pfam" id="PF03625"/>
    </source>
</evidence>